<gene>
    <name evidence="2" type="ORF">EVA68_06940</name>
</gene>
<organism evidence="2 3">
    <name type="scientific">OM182 bacterium</name>
    <dbReference type="NCBI Taxonomy" id="2510334"/>
    <lineage>
        <taxon>Bacteria</taxon>
        <taxon>Pseudomonadati</taxon>
        <taxon>Pseudomonadota</taxon>
        <taxon>Gammaproteobacteria</taxon>
        <taxon>OMG group</taxon>
        <taxon>OM182 clade</taxon>
    </lineage>
</organism>
<evidence type="ECO:0000313" key="3">
    <source>
        <dbReference type="Proteomes" id="UP000316199"/>
    </source>
</evidence>
<feature type="transmembrane region" description="Helical" evidence="1">
    <location>
        <begin position="290"/>
        <end position="311"/>
    </location>
</feature>
<dbReference type="Pfam" id="PF13795">
    <property type="entry name" value="HupE_UreJ_2"/>
    <property type="match status" value="1"/>
</dbReference>
<reference evidence="2 3" key="1">
    <citation type="submission" date="2019-02" db="EMBL/GenBank/DDBJ databases">
        <title>Prokaryotic population dynamics and viral predation in marine succession experiment using metagenomics: the confinement effect.</title>
        <authorList>
            <person name="Haro-Moreno J.M."/>
            <person name="Rodriguez-Valera F."/>
            <person name="Lopez-Perez M."/>
        </authorList>
    </citation>
    <scope>NUCLEOTIDE SEQUENCE [LARGE SCALE GENOMIC DNA]</scope>
    <source>
        <strain evidence="2">MED-G157</strain>
    </source>
</reference>
<dbReference type="AlphaFoldDB" id="A0A520RZ04"/>
<comment type="caution">
    <text evidence="2">The sequence shown here is derived from an EMBL/GenBank/DDBJ whole genome shotgun (WGS) entry which is preliminary data.</text>
</comment>
<keyword evidence="1" id="KW-1133">Transmembrane helix</keyword>
<feature type="transmembrane region" description="Helical" evidence="1">
    <location>
        <begin position="257"/>
        <end position="278"/>
    </location>
</feature>
<feature type="transmembrane region" description="Helical" evidence="1">
    <location>
        <begin position="130"/>
        <end position="154"/>
    </location>
</feature>
<dbReference type="EMBL" id="SHAG01000034">
    <property type="protein sequence ID" value="RZO75459.1"/>
    <property type="molecule type" value="Genomic_DNA"/>
</dbReference>
<protein>
    <submittedName>
        <fullName evidence="2">HupE/UreJ family protein</fullName>
    </submittedName>
</protein>
<sequence>MIGFFLWLFSANFSLADDFRPLYIEVNEIGAHRYTSRVKTPPQILDTNTPLIKFPSFCQPDPGARNIYRCSDDLADSLLSVSYPSYEVANSTVVKMSFLSGENYTFTLSRGEYQWRVPKREEVLGVSAQYAWLGIEHIWIGFDHLLFVLCLILIARKTLRILVTITGFTVAHSITLVLAALDIVTLPVPPIEAVIALSVLFLAAEIARGPRHNFTWRYPITVSSSFGLLHGLGFAAVLNEIGLPQTELLTGLVSFNIGVEIGQVIFALVVILMLNYLRRWKWFVFNGQKTLSYCIGCVAAYWFIGRSMSFLF</sequence>
<name>A0A520RZ04_9GAMM</name>
<keyword evidence="1" id="KW-0812">Transmembrane</keyword>
<evidence type="ECO:0000256" key="1">
    <source>
        <dbReference type="SAM" id="Phobius"/>
    </source>
</evidence>
<feature type="transmembrane region" description="Helical" evidence="1">
    <location>
        <begin position="161"/>
        <end position="181"/>
    </location>
</feature>
<feature type="transmembrane region" description="Helical" evidence="1">
    <location>
        <begin position="187"/>
        <end position="204"/>
    </location>
</feature>
<dbReference type="Proteomes" id="UP000316199">
    <property type="component" value="Unassembled WGS sequence"/>
</dbReference>
<dbReference type="InterPro" id="IPR032809">
    <property type="entry name" value="Put_HupE_UreJ"/>
</dbReference>
<accession>A0A520RZ04</accession>
<evidence type="ECO:0000313" key="2">
    <source>
        <dbReference type="EMBL" id="RZO75459.1"/>
    </source>
</evidence>
<proteinExistence type="predicted"/>
<feature type="transmembrane region" description="Helical" evidence="1">
    <location>
        <begin position="216"/>
        <end position="237"/>
    </location>
</feature>
<keyword evidence="1" id="KW-0472">Membrane</keyword>